<dbReference type="RefSeq" id="WP_143910090.1">
    <property type="nucleotide sequence ID" value="NZ_CP041765.1"/>
</dbReference>
<feature type="transmembrane region" description="Helical" evidence="1">
    <location>
        <begin position="7"/>
        <end position="28"/>
    </location>
</feature>
<keyword evidence="1" id="KW-1133">Transmembrane helix</keyword>
<evidence type="ECO:0000313" key="3">
    <source>
        <dbReference type="Proteomes" id="UP000317344"/>
    </source>
</evidence>
<feature type="transmembrane region" description="Helical" evidence="1">
    <location>
        <begin position="103"/>
        <end position="126"/>
    </location>
</feature>
<organism evidence="2 3">
    <name type="scientific">Tomitella fengzijianii</name>
    <dbReference type="NCBI Taxonomy" id="2597660"/>
    <lineage>
        <taxon>Bacteria</taxon>
        <taxon>Bacillati</taxon>
        <taxon>Actinomycetota</taxon>
        <taxon>Actinomycetes</taxon>
        <taxon>Mycobacteriales</taxon>
        <taxon>Tomitella</taxon>
    </lineage>
</organism>
<proteinExistence type="predicted"/>
<reference evidence="2 3" key="2">
    <citation type="submission" date="2019-07" db="EMBL/GenBank/DDBJ databases">
        <authorList>
            <person name="Huang Y."/>
        </authorList>
    </citation>
    <scope>NUCLEOTIDE SEQUENCE [LARGE SCALE GENOMIC DNA]</scope>
    <source>
        <strain evidence="2 3">HY188</strain>
    </source>
</reference>
<keyword evidence="1" id="KW-0812">Transmembrane</keyword>
<keyword evidence="3" id="KW-1185">Reference proteome</keyword>
<name>A0A516X6K2_9ACTN</name>
<keyword evidence="1" id="KW-0472">Membrane</keyword>
<sequence length="138" mass="14518">MRTLQVTSAIAAACSVLMWCFLLVQPVLPMNPSAATDAGFIILAGGMLIGLLAAFIGLVAGATLGPHPAWRIRILTGSHALTIVLTGVVVLWAFVFPQSGWELLALPGGVMIGQLPAICVLTAYLWTRSSPRQDRPIG</sequence>
<gene>
    <name evidence="2" type="ORF">FO059_16825</name>
</gene>
<reference evidence="2 3" key="1">
    <citation type="submission" date="2019-07" db="EMBL/GenBank/DDBJ databases">
        <title>Tomitella cavernea sp. nov., an actinomycete isolated from soil.</title>
        <authorList>
            <person name="Cheng J."/>
        </authorList>
    </citation>
    <scope>NUCLEOTIDE SEQUENCE [LARGE SCALE GENOMIC DNA]</scope>
    <source>
        <strain evidence="2 3">HY188</strain>
    </source>
</reference>
<evidence type="ECO:0000313" key="2">
    <source>
        <dbReference type="EMBL" id="QDQ98685.1"/>
    </source>
</evidence>
<dbReference type="AlphaFoldDB" id="A0A516X6K2"/>
<dbReference type="KEGG" id="toy:FO059_16825"/>
<feature type="transmembrane region" description="Helical" evidence="1">
    <location>
        <begin position="74"/>
        <end position="97"/>
    </location>
</feature>
<accession>A0A516X6K2</accession>
<dbReference type="OrthoDB" id="4464468at2"/>
<feature type="transmembrane region" description="Helical" evidence="1">
    <location>
        <begin position="40"/>
        <end position="62"/>
    </location>
</feature>
<dbReference type="Proteomes" id="UP000317344">
    <property type="component" value="Chromosome"/>
</dbReference>
<evidence type="ECO:0000256" key="1">
    <source>
        <dbReference type="SAM" id="Phobius"/>
    </source>
</evidence>
<dbReference type="EMBL" id="CP041765">
    <property type="protein sequence ID" value="QDQ98685.1"/>
    <property type="molecule type" value="Genomic_DNA"/>
</dbReference>
<protein>
    <submittedName>
        <fullName evidence="2">Uncharacterized protein</fullName>
    </submittedName>
</protein>